<reference evidence="1" key="1">
    <citation type="submission" date="2015-11" db="EMBL/GenBank/DDBJ databases">
        <title>De novo transcriptome assembly of four potential Pierce s Disease insect vectors from Arizona vineyards.</title>
        <authorList>
            <person name="Tassone E.E."/>
        </authorList>
    </citation>
    <scope>NUCLEOTIDE SEQUENCE</scope>
</reference>
<evidence type="ECO:0000313" key="1">
    <source>
        <dbReference type="EMBL" id="JAT18009.1"/>
    </source>
</evidence>
<dbReference type="AlphaFoldDB" id="A0A1B6L2R9"/>
<gene>
    <name evidence="1" type="ORF">g.1103</name>
</gene>
<accession>A0A1B6L2R9</accession>
<proteinExistence type="predicted"/>
<dbReference type="EMBL" id="GEBQ01021968">
    <property type="protein sequence ID" value="JAT18009.1"/>
    <property type="molecule type" value="Transcribed_RNA"/>
</dbReference>
<sequence length="169" mass="19294">MTITLRVLLGSIVILSLFLPLIFGNADVKLAFRTLADVDDKGEDLVPNKDIADICETLKTLDQSLTELLTDLPEDGGGNLMKQLRTYNQACLHLLNHCLEDKGKAFTAAKEMLERGGPEFLDVDIDEGRIEQRFQWEEDALEDMQNARKKANILWYDLWRIYNKVPLTR</sequence>
<protein>
    <submittedName>
        <fullName evidence="1">Uncharacterized protein</fullName>
    </submittedName>
</protein>
<organism evidence="1">
    <name type="scientific">Graphocephala atropunctata</name>
    <dbReference type="NCBI Taxonomy" id="36148"/>
    <lineage>
        <taxon>Eukaryota</taxon>
        <taxon>Metazoa</taxon>
        <taxon>Ecdysozoa</taxon>
        <taxon>Arthropoda</taxon>
        <taxon>Hexapoda</taxon>
        <taxon>Insecta</taxon>
        <taxon>Pterygota</taxon>
        <taxon>Neoptera</taxon>
        <taxon>Paraneoptera</taxon>
        <taxon>Hemiptera</taxon>
        <taxon>Auchenorrhyncha</taxon>
        <taxon>Membracoidea</taxon>
        <taxon>Cicadellidae</taxon>
        <taxon>Cicadellinae</taxon>
        <taxon>Cicadellini</taxon>
        <taxon>Graphocephala</taxon>
    </lineage>
</organism>
<name>A0A1B6L2R9_9HEMI</name>